<dbReference type="SUPFAM" id="SSF88946">
    <property type="entry name" value="Sigma2 domain of RNA polymerase sigma factors"/>
    <property type="match status" value="1"/>
</dbReference>
<name>A0A9X3F8N7_9BACT</name>
<reference evidence="9" key="1">
    <citation type="submission" date="2022-11" db="EMBL/GenBank/DDBJ databases">
        <title>Marilongibacter aestuarii gen. nov., sp. nov., isolated from tidal flat sediment.</title>
        <authorList>
            <person name="Jiayan W."/>
        </authorList>
    </citation>
    <scope>NUCLEOTIDE SEQUENCE</scope>
    <source>
        <strain evidence="9">Z1-6</strain>
    </source>
</reference>
<dbReference type="PANTHER" id="PTHR43133:SF51">
    <property type="entry name" value="RNA POLYMERASE SIGMA FACTOR"/>
    <property type="match status" value="1"/>
</dbReference>
<keyword evidence="4 6" id="KW-0238">DNA-binding</keyword>
<dbReference type="InterPro" id="IPR007627">
    <property type="entry name" value="RNA_pol_sigma70_r2"/>
</dbReference>
<evidence type="ECO:0000256" key="6">
    <source>
        <dbReference type="RuleBase" id="RU000716"/>
    </source>
</evidence>
<dbReference type="RefSeq" id="WP_343334924.1">
    <property type="nucleotide sequence ID" value="NZ_JAPOHD010000060.1"/>
</dbReference>
<feature type="domain" description="RNA polymerase sigma-70 region 2" evidence="7">
    <location>
        <begin position="21"/>
        <end position="88"/>
    </location>
</feature>
<dbReference type="AlphaFoldDB" id="A0A9X3F8N7"/>
<comment type="caution">
    <text evidence="9">The sequence shown here is derived from an EMBL/GenBank/DDBJ whole genome shotgun (WGS) entry which is preliminary data.</text>
</comment>
<dbReference type="Proteomes" id="UP001145087">
    <property type="component" value="Unassembled WGS sequence"/>
</dbReference>
<evidence type="ECO:0000256" key="3">
    <source>
        <dbReference type="ARBA" id="ARBA00023082"/>
    </source>
</evidence>
<dbReference type="PROSITE" id="PS01063">
    <property type="entry name" value="SIGMA70_ECF"/>
    <property type="match status" value="1"/>
</dbReference>
<evidence type="ECO:0000256" key="4">
    <source>
        <dbReference type="ARBA" id="ARBA00023125"/>
    </source>
</evidence>
<evidence type="ECO:0000256" key="2">
    <source>
        <dbReference type="ARBA" id="ARBA00023015"/>
    </source>
</evidence>
<organism evidence="9 10">
    <name type="scientific">Draconibacterium aestuarii</name>
    <dbReference type="NCBI Taxonomy" id="2998507"/>
    <lineage>
        <taxon>Bacteria</taxon>
        <taxon>Pseudomonadati</taxon>
        <taxon>Bacteroidota</taxon>
        <taxon>Bacteroidia</taxon>
        <taxon>Marinilabiliales</taxon>
        <taxon>Prolixibacteraceae</taxon>
        <taxon>Draconibacterium</taxon>
    </lineage>
</organism>
<proteinExistence type="inferred from homology"/>
<dbReference type="InterPro" id="IPR013324">
    <property type="entry name" value="RNA_pol_sigma_r3/r4-like"/>
</dbReference>
<sequence>MSDPEIIEQLKQGSELAFKKLVETHQKLVVNTCFGLVHNREDAEDIAQDVFIEVYRNIQKFRADSKLSTWLYRIAVNRSLNHIRDNKKNRWFHSFEDEVSAKNKQLQQLESSNSDQPEFELENKQRATILYEAINELPKNQKVAFTLSKYEELSYQEIAEVMELSVSSVESLLFRAKKALQKKLYKCYQKKCM</sequence>
<dbReference type="SUPFAM" id="SSF88659">
    <property type="entry name" value="Sigma3 and sigma4 domains of RNA polymerase sigma factors"/>
    <property type="match status" value="1"/>
</dbReference>
<evidence type="ECO:0000259" key="7">
    <source>
        <dbReference type="Pfam" id="PF04542"/>
    </source>
</evidence>
<dbReference type="EMBL" id="JAPOHD010000060">
    <property type="protein sequence ID" value="MCY1722599.1"/>
    <property type="molecule type" value="Genomic_DNA"/>
</dbReference>
<dbReference type="Pfam" id="PF04542">
    <property type="entry name" value="Sigma70_r2"/>
    <property type="match status" value="1"/>
</dbReference>
<evidence type="ECO:0000313" key="9">
    <source>
        <dbReference type="EMBL" id="MCY1722599.1"/>
    </source>
</evidence>
<dbReference type="InterPro" id="IPR014284">
    <property type="entry name" value="RNA_pol_sigma-70_dom"/>
</dbReference>
<dbReference type="Gene3D" id="1.10.1740.10">
    <property type="match status" value="1"/>
</dbReference>
<keyword evidence="10" id="KW-1185">Reference proteome</keyword>
<evidence type="ECO:0000259" key="8">
    <source>
        <dbReference type="Pfam" id="PF08281"/>
    </source>
</evidence>
<dbReference type="InterPro" id="IPR000838">
    <property type="entry name" value="RNA_pol_sigma70_ECF_CS"/>
</dbReference>
<gene>
    <name evidence="9" type="ORF">OU798_19775</name>
</gene>
<evidence type="ECO:0000256" key="1">
    <source>
        <dbReference type="ARBA" id="ARBA00010641"/>
    </source>
</evidence>
<evidence type="ECO:0000256" key="5">
    <source>
        <dbReference type="ARBA" id="ARBA00023163"/>
    </source>
</evidence>
<dbReference type="Pfam" id="PF08281">
    <property type="entry name" value="Sigma70_r4_2"/>
    <property type="match status" value="1"/>
</dbReference>
<protein>
    <recommendedName>
        <fullName evidence="6">RNA polymerase sigma factor</fullName>
    </recommendedName>
</protein>
<keyword evidence="2 6" id="KW-0805">Transcription regulation</keyword>
<dbReference type="InterPro" id="IPR039425">
    <property type="entry name" value="RNA_pol_sigma-70-like"/>
</dbReference>
<accession>A0A9X3F8N7</accession>
<keyword evidence="5 6" id="KW-0804">Transcription</keyword>
<dbReference type="GO" id="GO:0003677">
    <property type="term" value="F:DNA binding"/>
    <property type="evidence" value="ECO:0007669"/>
    <property type="project" value="UniProtKB-KW"/>
</dbReference>
<dbReference type="InterPro" id="IPR013325">
    <property type="entry name" value="RNA_pol_sigma_r2"/>
</dbReference>
<dbReference type="PANTHER" id="PTHR43133">
    <property type="entry name" value="RNA POLYMERASE ECF-TYPE SIGMA FACTO"/>
    <property type="match status" value="1"/>
</dbReference>
<dbReference type="NCBIfam" id="TIGR02937">
    <property type="entry name" value="sigma70-ECF"/>
    <property type="match status" value="1"/>
</dbReference>
<dbReference type="InterPro" id="IPR013249">
    <property type="entry name" value="RNA_pol_sigma70_r4_t2"/>
</dbReference>
<dbReference type="CDD" id="cd06171">
    <property type="entry name" value="Sigma70_r4"/>
    <property type="match status" value="1"/>
</dbReference>
<evidence type="ECO:0000313" key="10">
    <source>
        <dbReference type="Proteomes" id="UP001145087"/>
    </source>
</evidence>
<feature type="domain" description="RNA polymerase sigma factor 70 region 4 type 2" evidence="8">
    <location>
        <begin position="129"/>
        <end position="180"/>
    </location>
</feature>
<dbReference type="GO" id="GO:0016987">
    <property type="term" value="F:sigma factor activity"/>
    <property type="evidence" value="ECO:0007669"/>
    <property type="project" value="UniProtKB-KW"/>
</dbReference>
<dbReference type="InterPro" id="IPR036388">
    <property type="entry name" value="WH-like_DNA-bd_sf"/>
</dbReference>
<dbReference type="GO" id="GO:0006352">
    <property type="term" value="P:DNA-templated transcription initiation"/>
    <property type="evidence" value="ECO:0007669"/>
    <property type="project" value="InterPro"/>
</dbReference>
<dbReference type="Gene3D" id="1.10.10.10">
    <property type="entry name" value="Winged helix-like DNA-binding domain superfamily/Winged helix DNA-binding domain"/>
    <property type="match status" value="1"/>
</dbReference>
<keyword evidence="3 6" id="KW-0731">Sigma factor</keyword>
<comment type="similarity">
    <text evidence="1 6">Belongs to the sigma-70 factor family. ECF subfamily.</text>
</comment>